<comment type="caution">
    <text evidence="2">The sequence shown here is derived from an EMBL/GenBank/DDBJ whole genome shotgun (WGS) entry which is preliminary data.</text>
</comment>
<dbReference type="RefSeq" id="WP_171679146.1">
    <property type="nucleotide sequence ID" value="NZ_BAAAGT010000022.1"/>
</dbReference>
<dbReference type="EMBL" id="JABJRC010000018">
    <property type="protein sequence ID" value="NOL45847.1"/>
    <property type="molecule type" value="Genomic_DNA"/>
</dbReference>
<dbReference type="EMBL" id="JACHKF010000001">
    <property type="protein sequence ID" value="MBB6564384.1"/>
    <property type="molecule type" value="Genomic_DNA"/>
</dbReference>
<dbReference type="AlphaFoldDB" id="A0A7Y4L7L0"/>
<sequence length="455" mass="50209">MPISNPAKAAEAMISAHRAAWEPGRGVFGKVQRYLDGHHDLPYMPRGATVEYRDMARRSITNWLPLVSDTFSKVLFVEGYRSPNSKDNEAAWRHWQANKLDARQTIAHRAALDYGVGYVEVLPSDSDSPSIKPLHPSRVWAEYEDEDDEYPHRYLVRRGKDEDGNTLYRLVDDTNSWDITAPQTGAVTVGEAEAHKMPVPPLIRFRERLDVPAHGIIRPLIRIQDQINETRFMLAMGLQYASFRQRWATGLVVPRKDDGTPIEPFEAAVNRLWVTDNSDAKFGDFAQTQTQDHLNAYESGVKTMAAIGQLSPHVFAGDLVNLSADALAAVEASTDRKIDQYAMLFGENWEQVLTLAAIAAGDPEPDASAQVRWRDSESRSFAQTVDGIVKLIQGASVPAEAMWPRIPGVTDTDITEWKAMAAANQDGMTALAAAIDRQAASTTAPAAPPAQPPAA</sequence>
<evidence type="ECO:0000313" key="2">
    <source>
        <dbReference type="EMBL" id="NOL45847.1"/>
    </source>
</evidence>
<organism evidence="2 3">
    <name type="scientific">Kribbella sandramycini</name>
    <dbReference type="NCBI Taxonomy" id="60450"/>
    <lineage>
        <taxon>Bacteria</taxon>
        <taxon>Bacillati</taxon>
        <taxon>Actinomycetota</taxon>
        <taxon>Actinomycetes</taxon>
        <taxon>Propionibacteriales</taxon>
        <taxon>Kribbellaceae</taxon>
        <taxon>Kribbella</taxon>
    </lineage>
</organism>
<reference evidence="2 3" key="1">
    <citation type="submission" date="2020-05" db="EMBL/GenBank/DDBJ databases">
        <title>Genome sequence of Kribbella sandramycini ATCC 39419.</title>
        <authorList>
            <person name="Maclea K.S."/>
            <person name="Fair J.L."/>
        </authorList>
    </citation>
    <scope>NUCLEOTIDE SEQUENCE [LARGE SCALE GENOMIC DNA]</scope>
    <source>
        <strain evidence="2 3">ATCC 39419</strain>
    </source>
</reference>
<dbReference type="Proteomes" id="UP000534306">
    <property type="component" value="Unassembled WGS sequence"/>
</dbReference>
<evidence type="ECO:0000313" key="1">
    <source>
        <dbReference type="EMBL" id="MBB6564384.1"/>
    </source>
</evidence>
<reference evidence="1 4" key="2">
    <citation type="submission" date="2020-08" db="EMBL/GenBank/DDBJ databases">
        <title>Sequencing the genomes of 1000 actinobacteria strains.</title>
        <authorList>
            <person name="Klenk H.-P."/>
        </authorList>
    </citation>
    <scope>NUCLEOTIDE SEQUENCE [LARGE SCALE GENOMIC DNA]</scope>
    <source>
        <strain evidence="1 4">DSM 15626</strain>
    </source>
</reference>
<protein>
    <submittedName>
        <fullName evidence="2">Phage portal protein</fullName>
    </submittedName>
</protein>
<accession>A0A7Y4L7L0</accession>
<gene>
    <name evidence="1" type="ORF">HNR71_000021</name>
    <name evidence="2" type="ORF">HPO96_36945</name>
</gene>
<dbReference type="Proteomes" id="UP000553957">
    <property type="component" value="Unassembled WGS sequence"/>
</dbReference>
<proteinExistence type="predicted"/>
<evidence type="ECO:0000313" key="4">
    <source>
        <dbReference type="Proteomes" id="UP000553957"/>
    </source>
</evidence>
<dbReference type="Pfam" id="PF05133">
    <property type="entry name" value="SPP1_portal"/>
    <property type="match status" value="1"/>
</dbReference>
<evidence type="ECO:0000313" key="3">
    <source>
        <dbReference type="Proteomes" id="UP000534306"/>
    </source>
</evidence>
<keyword evidence="3" id="KW-1185">Reference proteome</keyword>
<dbReference type="InterPro" id="IPR021145">
    <property type="entry name" value="Portal_protein_SPP1_Gp6-like"/>
</dbReference>
<name>A0A7Y4L7L0_9ACTN</name>